<reference evidence="3" key="1">
    <citation type="journal article" date="2023" name="Proc. Natl. Acad. Sci. U.S.A.">
        <title>Genomic and structural basis for evolution of tropane alkaloid biosynthesis.</title>
        <authorList>
            <person name="Wanga Y.-J."/>
            <person name="Taina T."/>
            <person name="Yua J.-Y."/>
            <person name="Lia J."/>
            <person name="Xua B."/>
            <person name="Chenc J."/>
            <person name="D'Auriad J.C."/>
            <person name="Huanga J.-P."/>
            <person name="Huanga S.-X."/>
        </authorList>
    </citation>
    <scope>NUCLEOTIDE SEQUENCE [LARGE SCALE GENOMIC DNA]</scope>
    <source>
        <strain evidence="3">cv. KIB-2019</strain>
    </source>
</reference>
<feature type="compositionally biased region" description="Acidic residues" evidence="1">
    <location>
        <begin position="158"/>
        <end position="180"/>
    </location>
</feature>
<feature type="compositionally biased region" description="Polar residues" evidence="1">
    <location>
        <begin position="133"/>
        <end position="151"/>
    </location>
</feature>
<feature type="compositionally biased region" description="Polar residues" evidence="1">
    <location>
        <begin position="35"/>
        <end position="51"/>
    </location>
</feature>
<organism evidence="2 3">
    <name type="scientific">Anisodus acutangulus</name>
    <dbReference type="NCBI Taxonomy" id="402998"/>
    <lineage>
        <taxon>Eukaryota</taxon>
        <taxon>Viridiplantae</taxon>
        <taxon>Streptophyta</taxon>
        <taxon>Embryophyta</taxon>
        <taxon>Tracheophyta</taxon>
        <taxon>Spermatophyta</taxon>
        <taxon>Magnoliopsida</taxon>
        <taxon>eudicotyledons</taxon>
        <taxon>Gunneridae</taxon>
        <taxon>Pentapetalae</taxon>
        <taxon>asterids</taxon>
        <taxon>lamiids</taxon>
        <taxon>Solanales</taxon>
        <taxon>Solanaceae</taxon>
        <taxon>Solanoideae</taxon>
        <taxon>Hyoscyameae</taxon>
        <taxon>Anisodus</taxon>
    </lineage>
</organism>
<comment type="caution">
    <text evidence="2">The sequence shown here is derived from an EMBL/GenBank/DDBJ whole genome shotgun (WGS) entry which is preliminary data.</text>
</comment>
<feature type="compositionally biased region" description="Basic and acidic residues" evidence="1">
    <location>
        <begin position="114"/>
        <end position="132"/>
    </location>
</feature>
<evidence type="ECO:0000313" key="3">
    <source>
        <dbReference type="Proteomes" id="UP001152561"/>
    </source>
</evidence>
<gene>
    <name evidence="2" type="ORF">K7X08_022370</name>
</gene>
<protein>
    <submittedName>
        <fullName evidence="2">Uncharacterized protein</fullName>
    </submittedName>
</protein>
<feature type="compositionally biased region" description="Basic and acidic residues" evidence="1">
    <location>
        <begin position="1"/>
        <end position="15"/>
    </location>
</feature>
<dbReference type="Proteomes" id="UP001152561">
    <property type="component" value="Unassembled WGS sequence"/>
</dbReference>
<feature type="compositionally biased region" description="Polar residues" evidence="1">
    <location>
        <begin position="234"/>
        <end position="246"/>
    </location>
</feature>
<feature type="compositionally biased region" description="Polar residues" evidence="1">
    <location>
        <begin position="16"/>
        <end position="27"/>
    </location>
</feature>
<evidence type="ECO:0000256" key="1">
    <source>
        <dbReference type="SAM" id="MobiDB-lite"/>
    </source>
</evidence>
<feature type="region of interest" description="Disordered" evidence="1">
    <location>
        <begin position="1"/>
        <end position="198"/>
    </location>
</feature>
<dbReference type="AlphaFoldDB" id="A0A9Q1MHK4"/>
<feature type="region of interest" description="Disordered" evidence="1">
    <location>
        <begin position="223"/>
        <end position="246"/>
    </location>
</feature>
<feature type="compositionally biased region" description="Basic residues" evidence="1">
    <location>
        <begin position="223"/>
        <end position="233"/>
    </location>
</feature>
<sequence>MRGKDDTTQQKHGEKNVQQTKIDSTLISKRKGKTNTENDQTSIQANTNTAELTKDTEIEENTISSPSEEGNNQTLPQSDWKEKESQERKASNSGIQEENQTKRDQPKEVVTTKNRFEKLRDDNHNTENRKSSNDQITSEPDNSSNSNIDLKNSNKDEWNDDSTTEEEEDCDDSTTDDDYEDAKQNNLTADGEKYDIQNQDELKCMQEGWSPRGFKQNKVERRIKKSPITRNQKKLSQNPTLYNLND</sequence>
<proteinExistence type="predicted"/>
<accession>A0A9Q1MHK4</accession>
<feature type="compositionally biased region" description="Polar residues" evidence="1">
    <location>
        <begin position="61"/>
        <end position="77"/>
    </location>
</feature>
<name>A0A9Q1MHK4_9SOLA</name>
<feature type="compositionally biased region" description="Basic and acidic residues" evidence="1">
    <location>
        <begin position="79"/>
        <end position="90"/>
    </location>
</feature>
<evidence type="ECO:0000313" key="2">
    <source>
        <dbReference type="EMBL" id="KAJ8560510.1"/>
    </source>
</evidence>
<keyword evidence="3" id="KW-1185">Reference proteome</keyword>
<dbReference type="EMBL" id="JAJAGQ010000006">
    <property type="protein sequence ID" value="KAJ8560510.1"/>
    <property type="molecule type" value="Genomic_DNA"/>
</dbReference>